<dbReference type="Proteomes" id="UP000092460">
    <property type="component" value="Unassembled WGS sequence"/>
</dbReference>
<dbReference type="EnsemblMetazoa" id="GPPI037146-RA">
    <property type="protein sequence ID" value="GPPI037146-PA"/>
    <property type="gene ID" value="GPPI037146"/>
</dbReference>
<keyword evidence="2" id="KW-1185">Reference proteome</keyword>
<evidence type="ECO:0000313" key="2">
    <source>
        <dbReference type="Proteomes" id="UP000092460"/>
    </source>
</evidence>
<dbReference type="AlphaFoldDB" id="A0A1B0BQ67"/>
<name>A0A1B0BQ67_9MUSC</name>
<dbReference type="EMBL" id="JXJN01018454">
    <property type="status" value="NOT_ANNOTATED_CDS"/>
    <property type="molecule type" value="Genomic_DNA"/>
</dbReference>
<reference evidence="1" key="2">
    <citation type="submission" date="2020-05" db="UniProtKB">
        <authorList>
            <consortium name="EnsemblMetazoa"/>
        </authorList>
    </citation>
    <scope>IDENTIFICATION</scope>
    <source>
        <strain evidence="1">IAEA</strain>
    </source>
</reference>
<protein>
    <submittedName>
        <fullName evidence="1">Uncharacterized protein</fullName>
    </submittedName>
</protein>
<evidence type="ECO:0000313" key="1">
    <source>
        <dbReference type="EnsemblMetazoa" id="GPPI037146-PA"/>
    </source>
</evidence>
<dbReference type="VEuPathDB" id="VectorBase:GPPI037146"/>
<sequence length="84" mass="9742">MYIYKILFFFFQATYRPEGGVFQIVFKRTGRSYILEISLSRQRHSATVSSILVYQQTKILLLYVVVIPVMIHHKQGGVCSAKLL</sequence>
<reference evidence="2" key="1">
    <citation type="submission" date="2015-01" db="EMBL/GenBank/DDBJ databases">
        <authorList>
            <person name="Aksoy S."/>
            <person name="Warren W."/>
            <person name="Wilson R.K."/>
        </authorList>
    </citation>
    <scope>NUCLEOTIDE SEQUENCE [LARGE SCALE GENOMIC DNA]</scope>
    <source>
        <strain evidence="2">IAEA</strain>
    </source>
</reference>
<organism evidence="1 2">
    <name type="scientific">Glossina palpalis gambiensis</name>
    <dbReference type="NCBI Taxonomy" id="67801"/>
    <lineage>
        <taxon>Eukaryota</taxon>
        <taxon>Metazoa</taxon>
        <taxon>Ecdysozoa</taxon>
        <taxon>Arthropoda</taxon>
        <taxon>Hexapoda</taxon>
        <taxon>Insecta</taxon>
        <taxon>Pterygota</taxon>
        <taxon>Neoptera</taxon>
        <taxon>Endopterygota</taxon>
        <taxon>Diptera</taxon>
        <taxon>Brachycera</taxon>
        <taxon>Muscomorpha</taxon>
        <taxon>Hippoboscoidea</taxon>
        <taxon>Glossinidae</taxon>
        <taxon>Glossina</taxon>
    </lineage>
</organism>
<accession>A0A1B0BQ67</accession>
<proteinExistence type="predicted"/>